<name>A0ABT6NPT3_9BACT</name>
<dbReference type="PROSITE" id="PS00146">
    <property type="entry name" value="BETA_LACTAMASE_A"/>
    <property type="match status" value="1"/>
</dbReference>
<dbReference type="NCBIfam" id="NF033103">
    <property type="entry name" value="bla_class_A"/>
    <property type="match status" value="1"/>
</dbReference>
<organism evidence="8 9">
    <name type="scientific">Polyangium sorediatum</name>
    <dbReference type="NCBI Taxonomy" id="889274"/>
    <lineage>
        <taxon>Bacteria</taxon>
        <taxon>Pseudomonadati</taxon>
        <taxon>Myxococcota</taxon>
        <taxon>Polyangia</taxon>
        <taxon>Polyangiales</taxon>
        <taxon>Polyangiaceae</taxon>
        <taxon>Polyangium</taxon>
    </lineage>
</organism>
<evidence type="ECO:0000256" key="5">
    <source>
        <dbReference type="ARBA" id="ARBA00023251"/>
    </source>
</evidence>
<keyword evidence="5 6" id="KW-0046">Antibiotic resistance</keyword>
<keyword evidence="4 6" id="KW-0378">Hydrolase</keyword>
<dbReference type="Proteomes" id="UP001160301">
    <property type="component" value="Unassembled WGS sequence"/>
</dbReference>
<accession>A0ABT6NPT3</accession>
<protein>
    <recommendedName>
        <fullName evidence="3 6">Beta-lactamase</fullName>
        <ecNumber evidence="3 6">3.5.2.6</ecNumber>
    </recommendedName>
</protein>
<dbReference type="PANTHER" id="PTHR35333">
    <property type="entry name" value="BETA-LACTAMASE"/>
    <property type="match status" value="1"/>
</dbReference>
<evidence type="ECO:0000256" key="2">
    <source>
        <dbReference type="ARBA" id="ARBA00009009"/>
    </source>
</evidence>
<feature type="domain" description="Beta-lactamase class A catalytic" evidence="7">
    <location>
        <begin position="36"/>
        <end position="253"/>
    </location>
</feature>
<comment type="similarity">
    <text evidence="2 6">Belongs to the class-A beta-lactamase family.</text>
</comment>
<dbReference type="Gene3D" id="3.40.710.10">
    <property type="entry name" value="DD-peptidase/beta-lactamase superfamily"/>
    <property type="match status" value="1"/>
</dbReference>
<dbReference type="InterPro" id="IPR012338">
    <property type="entry name" value="Beta-lactam/transpept-like"/>
</dbReference>
<evidence type="ECO:0000256" key="1">
    <source>
        <dbReference type="ARBA" id="ARBA00001526"/>
    </source>
</evidence>
<dbReference type="SUPFAM" id="SSF56601">
    <property type="entry name" value="beta-lactamase/transpeptidase-like"/>
    <property type="match status" value="1"/>
</dbReference>
<gene>
    <name evidence="8" type="primary">bla</name>
    <name evidence="8" type="ORF">QHF89_12490</name>
</gene>
<comment type="caution">
    <text evidence="8">The sequence shown here is derived from an EMBL/GenBank/DDBJ whole genome shotgun (WGS) entry which is preliminary data.</text>
</comment>
<reference evidence="8 9" key="1">
    <citation type="submission" date="2023-04" db="EMBL/GenBank/DDBJ databases">
        <title>The genome sequence of Polyangium sorediatum DSM14670.</title>
        <authorList>
            <person name="Zhang X."/>
        </authorList>
    </citation>
    <scope>NUCLEOTIDE SEQUENCE [LARGE SCALE GENOMIC DNA]</scope>
    <source>
        <strain evidence="8 9">DSM 14670</strain>
    </source>
</reference>
<dbReference type="InterPro" id="IPR023650">
    <property type="entry name" value="Beta-lactam_class-A_AS"/>
</dbReference>
<dbReference type="EC" id="3.5.2.6" evidence="3 6"/>
<dbReference type="RefSeq" id="WP_284720411.1">
    <property type="nucleotide sequence ID" value="NZ_JARZHI010000008.1"/>
</dbReference>
<evidence type="ECO:0000259" key="7">
    <source>
        <dbReference type="Pfam" id="PF13354"/>
    </source>
</evidence>
<dbReference type="InterPro" id="IPR045155">
    <property type="entry name" value="Beta-lactam_cat"/>
</dbReference>
<evidence type="ECO:0000256" key="6">
    <source>
        <dbReference type="RuleBase" id="RU361140"/>
    </source>
</evidence>
<evidence type="ECO:0000313" key="9">
    <source>
        <dbReference type="Proteomes" id="UP001160301"/>
    </source>
</evidence>
<dbReference type="InterPro" id="IPR000871">
    <property type="entry name" value="Beta-lactam_class-A"/>
</dbReference>
<evidence type="ECO:0000256" key="3">
    <source>
        <dbReference type="ARBA" id="ARBA00012865"/>
    </source>
</evidence>
<comment type="catalytic activity">
    <reaction evidence="1 6">
        <text>a beta-lactam + H2O = a substituted beta-amino acid</text>
        <dbReference type="Rhea" id="RHEA:20401"/>
        <dbReference type="ChEBI" id="CHEBI:15377"/>
        <dbReference type="ChEBI" id="CHEBI:35627"/>
        <dbReference type="ChEBI" id="CHEBI:140347"/>
        <dbReference type="EC" id="3.5.2.6"/>
    </reaction>
</comment>
<dbReference type="EMBL" id="JARZHI010000008">
    <property type="protein sequence ID" value="MDI1430324.1"/>
    <property type="molecule type" value="Genomic_DNA"/>
</dbReference>
<sequence length="279" mass="30009">MATACAPSRRAVPPDPPSRAERALAEIEANVGGRVGVFALDTGTGRQLARRPDERFAMCSTFKWALVAAVLARVDRRQLSLDERVPYGSTDLLEHAPITRAHVAEASMTIDALAQAAVTVSDNTAANLLLAKVGGPAGFTHFVRQQGDSVTRLDRDELTLNNNEPGDPRDTTSPRAMVGLMRQVLCADALSPASRERLLGWLRACETGKDRLRAGLPRDWTTGDKTGTCLRCAVNNVAITWPPGRAPILIAAYMSDGEAGLLRLKAAHEDIGRLIAQEL</sequence>
<dbReference type="GO" id="GO:0008800">
    <property type="term" value="F:beta-lactamase activity"/>
    <property type="evidence" value="ECO:0007669"/>
    <property type="project" value="UniProtKB-EC"/>
</dbReference>
<dbReference type="PRINTS" id="PR00118">
    <property type="entry name" value="BLACTAMASEA"/>
</dbReference>
<evidence type="ECO:0000313" key="8">
    <source>
        <dbReference type="EMBL" id="MDI1430324.1"/>
    </source>
</evidence>
<dbReference type="Pfam" id="PF13354">
    <property type="entry name" value="Beta-lactamase2"/>
    <property type="match status" value="1"/>
</dbReference>
<dbReference type="PANTHER" id="PTHR35333:SF3">
    <property type="entry name" value="BETA-LACTAMASE-TYPE TRANSPEPTIDASE FOLD CONTAINING PROTEIN"/>
    <property type="match status" value="1"/>
</dbReference>
<proteinExistence type="inferred from homology"/>
<keyword evidence="9" id="KW-1185">Reference proteome</keyword>
<evidence type="ECO:0000256" key="4">
    <source>
        <dbReference type="ARBA" id="ARBA00022801"/>
    </source>
</evidence>